<gene>
    <name evidence="2" type="ORF">GC250_02780</name>
</gene>
<keyword evidence="3" id="KW-1185">Reference proteome</keyword>
<dbReference type="InterPro" id="IPR002931">
    <property type="entry name" value="Transglutaminase-like"/>
</dbReference>
<name>A0A6A9QRH3_SULME</name>
<dbReference type="SMART" id="SM00460">
    <property type="entry name" value="TGc"/>
    <property type="match status" value="1"/>
</dbReference>
<dbReference type="SUPFAM" id="SSF54001">
    <property type="entry name" value="Cysteine proteinases"/>
    <property type="match status" value="1"/>
</dbReference>
<organism evidence="2 3">
    <name type="scientific">Sulfuracidifex metallicus DSM 6482 = JCM 9184</name>
    <dbReference type="NCBI Taxonomy" id="523847"/>
    <lineage>
        <taxon>Archaea</taxon>
        <taxon>Thermoproteota</taxon>
        <taxon>Thermoprotei</taxon>
        <taxon>Sulfolobales</taxon>
        <taxon>Sulfolobaceae</taxon>
        <taxon>Sulfuracidifex</taxon>
    </lineage>
</organism>
<proteinExistence type="predicted"/>
<sequence length="238" mass="27213">MIEIKVNSTIKIGGKRVKGSLLITPHKTQEIKDLEIDYPKFLKVERRTDRMWNEFLDIEMKDKVEAEITISYSLYRRPIGDISGEDFLSESRYIKFKDIPNLEGENLTKVRNALMIIKGKMKYDKEKAKVKSASSSLRLGYGVCVNFSHAFIAMMRKNGIPARIVVGIPPGIYDAAHAWVQVKLDKHWIDVDPTVGIVTRFLPYAPWGIGEDESEVKSKIIGINPHIFEKHITKIINK</sequence>
<reference evidence="2 3" key="1">
    <citation type="submission" date="2019-10" db="EMBL/GenBank/DDBJ databases">
        <title>Sequencing and Assembly of Multiple Reported Metal-Biooxidizing Members of the Extremely Thermoacidophilic Archaeal Family Sulfolobaceae.</title>
        <authorList>
            <person name="Counts J.A."/>
            <person name="Kelly R.M."/>
        </authorList>
    </citation>
    <scope>NUCLEOTIDE SEQUENCE [LARGE SCALE GENOMIC DNA]</scope>
    <source>
        <strain evidence="2 3">DSM 6482</strain>
    </source>
</reference>
<dbReference type="PANTHER" id="PTHR33490">
    <property type="entry name" value="BLR5614 PROTEIN-RELATED"/>
    <property type="match status" value="1"/>
</dbReference>
<evidence type="ECO:0000313" key="3">
    <source>
        <dbReference type="Proteomes" id="UP000470772"/>
    </source>
</evidence>
<dbReference type="AlphaFoldDB" id="A0A6A9QRH3"/>
<evidence type="ECO:0000313" key="2">
    <source>
        <dbReference type="EMBL" id="MUN28413.1"/>
    </source>
</evidence>
<dbReference type="PANTHER" id="PTHR33490:SF6">
    <property type="entry name" value="SLL1049 PROTEIN"/>
    <property type="match status" value="1"/>
</dbReference>
<dbReference type="EMBL" id="WGGD01000005">
    <property type="protein sequence ID" value="MUN28413.1"/>
    <property type="molecule type" value="Genomic_DNA"/>
</dbReference>
<accession>A0A6A9QRH3</accession>
<evidence type="ECO:0000259" key="1">
    <source>
        <dbReference type="SMART" id="SM00460"/>
    </source>
</evidence>
<dbReference type="InterPro" id="IPR038765">
    <property type="entry name" value="Papain-like_cys_pep_sf"/>
</dbReference>
<dbReference type="Pfam" id="PF01841">
    <property type="entry name" value="Transglut_core"/>
    <property type="match status" value="1"/>
</dbReference>
<dbReference type="RefSeq" id="WP_156016234.1">
    <property type="nucleotide sequence ID" value="NZ_WGGD01000005.1"/>
</dbReference>
<comment type="caution">
    <text evidence="2">The sequence shown here is derived from an EMBL/GenBank/DDBJ whole genome shotgun (WGS) entry which is preliminary data.</text>
</comment>
<dbReference type="Gene3D" id="3.10.620.30">
    <property type="match status" value="1"/>
</dbReference>
<dbReference type="Proteomes" id="UP000470772">
    <property type="component" value="Unassembled WGS sequence"/>
</dbReference>
<feature type="domain" description="Transglutaminase-like" evidence="1">
    <location>
        <begin position="136"/>
        <end position="195"/>
    </location>
</feature>
<protein>
    <recommendedName>
        <fullName evidence="1">Transglutaminase-like domain-containing protein</fullName>
    </recommendedName>
</protein>